<comment type="caution">
    <text evidence="1">The sequence shown here is derived from an EMBL/GenBank/DDBJ whole genome shotgun (WGS) entry which is preliminary data.</text>
</comment>
<evidence type="ECO:0000313" key="2">
    <source>
        <dbReference type="Proteomes" id="UP001060085"/>
    </source>
</evidence>
<name>A0ACC0BJF1_CATRO</name>
<dbReference type="Proteomes" id="UP001060085">
    <property type="component" value="Linkage Group LG03"/>
</dbReference>
<dbReference type="EMBL" id="CM044703">
    <property type="protein sequence ID" value="KAI5672728.1"/>
    <property type="molecule type" value="Genomic_DNA"/>
</dbReference>
<keyword evidence="2" id="KW-1185">Reference proteome</keyword>
<accession>A0ACC0BJF1</accession>
<evidence type="ECO:0000313" key="1">
    <source>
        <dbReference type="EMBL" id="KAI5672728.1"/>
    </source>
</evidence>
<proteinExistence type="predicted"/>
<gene>
    <name evidence="1" type="ORF">M9H77_13092</name>
</gene>
<protein>
    <submittedName>
        <fullName evidence="1">Uncharacterized protein</fullName>
    </submittedName>
</protein>
<reference evidence="2" key="1">
    <citation type="journal article" date="2023" name="Nat. Plants">
        <title>Single-cell RNA sequencing provides a high-resolution roadmap for understanding the multicellular compartmentation of specialized metabolism.</title>
        <authorList>
            <person name="Sun S."/>
            <person name="Shen X."/>
            <person name="Li Y."/>
            <person name="Li Y."/>
            <person name="Wang S."/>
            <person name="Li R."/>
            <person name="Zhang H."/>
            <person name="Shen G."/>
            <person name="Guo B."/>
            <person name="Wei J."/>
            <person name="Xu J."/>
            <person name="St-Pierre B."/>
            <person name="Chen S."/>
            <person name="Sun C."/>
        </authorList>
    </citation>
    <scope>NUCLEOTIDE SEQUENCE [LARGE SCALE GENOMIC DNA]</scope>
</reference>
<sequence length="103" mass="11248">MCFSFEGKQRGIGSVVDRVLSSWEPLHGRVQLQGAVTTPLNLSELRQDRVCPSGSSKILGGSAWAKTGGGEQYLLVICPRPFRLVIYEACILNCILCSWSSSM</sequence>
<organism evidence="1 2">
    <name type="scientific">Catharanthus roseus</name>
    <name type="common">Madagascar periwinkle</name>
    <name type="synonym">Vinca rosea</name>
    <dbReference type="NCBI Taxonomy" id="4058"/>
    <lineage>
        <taxon>Eukaryota</taxon>
        <taxon>Viridiplantae</taxon>
        <taxon>Streptophyta</taxon>
        <taxon>Embryophyta</taxon>
        <taxon>Tracheophyta</taxon>
        <taxon>Spermatophyta</taxon>
        <taxon>Magnoliopsida</taxon>
        <taxon>eudicotyledons</taxon>
        <taxon>Gunneridae</taxon>
        <taxon>Pentapetalae</taxon>
        <taxon>asterids</taxon>
        <taxon>lamiids</taxon>
        <taxon>Gentianales</taxon>
        <taxon>Apocynaceae</taxon>
        <taxon>Rauvolfioideae</taxon>
        <taxon>Vinceae</taxon>
        <taxon>Catharanthinae</taxon>
        <taxon>Catharanthus</taxon>
    </lineage>
</organism>